<keyword evidence="1" id="KW-0614">Plasmid</keyword>
<geneLocation type="plasmid" evidence="2">
    <name>plasmid_153kb</name>
</geneLocation>
<evidence type="ECO:0000313" key="1">
    <source>
        <dbReference type="EMBL" id="ABS45656.1"/>
    </source>
</evidence>
<name>A0A0U1QTE7_YERP3</name>
<dbReference type="Proteomes" id="UP000002412">
    <property type="component" value="Plasmid p_153kb"/>
</dbReference>
<dbReference type="HOGENOM" id="CLU_1389756_0_0_6"/>
<reference evidence="1 2" key="1">
    <citation type="journal article" date="2007" name="PLoS Genet.">
        <title>The complete genome sequence of Yersinia pseudotuberculosis IP31758, the causative agent of Far East scarlet-like fever.</title>
        <authorList>
            <person name="Eppinger M."/>
            <person name="Rosovitz M.J."/>
            <person name="Fricke W.F."/>
            <person name="Rasko D.A."/>
            <person name="Kokorina G."/>
            <person name="Fayolle C."/>
            <person name="Lindler L.E."/>
            <person name="Carniel E."/>
            <person name="Ravel J."/>
        </authorList>
    </citation>
    <scope>NUCLEOTIDE SEQUENCE [LARGE SCALE GENOMIC DNA]</scope>
    <source>
        <strain evidence="1 2">IP 31758</strain>
        <plasmid evidence="2">Plasmid plasmid_153kb</plasmid>
    </source>
</reference>
<accession>A0A0U1QTE7</accession>
<organism evidence="1 2">
    <name type="scientific">Yersinia pseudotuberculosis serotype O:1b (strain IP 31758)</name>
    <dbReference type="NCBI Taxonomy" id="349747"/>
    <lineage>
        <taxon>Bacteria</taxon>
        <taxon>Pseudomonadati</taxon>
        <taxon>Pseudomonadota</taxon>
        <taxon>Gammaproteobacteria</taxon>
        <taxon>Enterobacterales</taxon>
        <taxon>Yersiniaceae</taxon>
        <taxon>Yersinia</taxon>
    </lineage>
</organism>
<evidence type="ECO:0000313" key="2">
    <source>
        <dbReference type="Proteomes" id="UP000002412"/>
    </source>
</evidence>
<protein>
    <submittedName>
        <fullName evidence="1">Uncharacterized protein</fullName>
    </submittedName>
</protein>
<sequence>MQQLAFEHLWRVFSHYNKATANTDGKIFEDIYSQIDYLNHFEFIESEKNEKEEDSKERLKISDLDSSGLTRTNIALHEITGKMVAEVRKQFGSSPLTGHLWAYRHGEAEILCCDLYCKESDTHMPFTITATGIQRFRGTDEPYVYDMAEAVHLAGLLIRALDVTVEVGRGSNEVNPAVLVNQLSKNRTNGPINLWK</sequence>
<gene>
    <name evidence="1" type="ordered locus">YpsIP31758_B0057</name>
</gene>
<dbReference type="KEGG" id="ypi:YpsIP31758_B0057"/>
<dbReference type="RefSeq" id="WP_011988500.1">
    <property type="nucleotide sequence ID" value="NC_009705.1"/>
</dbReference>
<proteinExistence type="predicted"/>
<dbReference type="AlphaFoldDB" id="A0A0U1QTE7"/>
<dbReference type="EMBL" id="CP000719">
    <property type="protein sequence ID" value="ABS45656.1"/>
    <property type="molecule type" value="Genomic_DNA"/>
</dbReference>